<proteinExistence type="predicted"/>
<reference evidence="5 6" key="1">
    <citation type="journal article" date="2013" name="Proc. Natl. Acad. Sci. U.S.A.">
        <title>Fine-scale variation in meiotic recombination in Mimulus inferred from population shotgun sequencing.</title>
        <authorList>
            <person name="Hellsten U."/>
            <person name="Wright K.M."/>
            <person name="Jenkins J."/>
            <person name="Shu S."/>
            <person name="Yuan Y."/>
            <person name="Wessler S.R."/>
            <person name="Schmutz J."/>
            <person name="Willis J.H."/>
            <person name="Rokhsar D.S."/>
        </authorList>
    </citation>
    <scope>NUCLEOTIDE SEQUENCE [LARGE SCALE GENOMIC DNA]</scope>
    <source>
        <strain evidence="6">cv. DUN x IM62</strain>
    </source>
</reference>
<name>A0A022Q9C1_ERYGU</name>
<dbReference type="Proteomes" id="UP000030748">
    <property type="component" value="Unassembled WGS sequence"/>
</dbReference>
<gene>
    <name evidence="5" type="ORF">MIMGU_mgv1a021254mg</name>
</gene>
<dbReference type="Pfam" id="PF04770">
    <property type="entry name" value="ZF-HD_dimer"/>
    <property type="match status" value="2"/>
</dbReference>
<dbReference type="STRING" id="4155.A0A022Q9C1"/>
<evidence type="ECO:0000256" key="1">
    <source>
        <dbReference type="ARBA" id="ARBA00022723"/>
    </source>
</evidence>
<protein>
    <recommendedName>
        <fullName evidence="4">ZF-HD dimerization-type domain-containing protein</fullName>
    </recommendedName>
</protein>
<feature type="domain" description="ZF-HD dimerization-type" evidence="4">
    <location>
        <begin position="18"/>
        <end position="62"/>
    </location>
</feature>
<dbReference type="PANTHER" id="PTHR31948">
    <property type="entry name" value="ZINC-FINGER HOMEODOMAIN PROTEIN 2"/>
    <property type="match status" value="1"/>
</dbReference>
<dbReference type="PROSITE" id="PS51523">
    <property type="entry name" value="ZF_HD_DIMER"/>
    <property type="match status" value="1"/>
</dbReference>
<dbReference type="AlphaFoldDB" id="A0A022Q9C1"/>
<dbReference type="EMBL" id="KI632003">
    <property type="protein sequence ID" value="EYU25297.1"/>
    <property type="molecule type" value="Genomic_DNA"/>
</dbReference>
<dbReference type="GO" id="GO:0000976">
    <property type="term" value="F:transcription cis-regulatory region binding"/>
    <property type="evidence" value="ECO:0000318"/>
    <property type="project" value="GO_Central"/>
</dbReference>
<keyword evidence="2" id="KW-0863">Zinc-finger</keyword>
<dbReference type="InterPro" id="IPR006456">
    <property type="entry name" value="ZF_HD_homeobox_Cys/His_dimer"/>
</dbReference>
<dbReference type="GO" id="GO:0006355">
    <property type="term" value="P:regulation of DNA-templated transcription"/>
    <property type="evidence" value="ECO:0000318"/>
    <property type="project" value="GO_Central"/>
</dbReference>
<evidence type="ECO:0000313" key="5">
    <source>
        <dbReference type="EMBL" id="EYU25297.1"/>
    </source>
</evidence>
<dbReference type="PANTHER" id="PTHR31948:SF148">
    <property type="entry name" value="MINI ZINC FINGER PROTEIN 3"/>
    <property type="match status" value="1"/>
</dbReference>
<evidence type="ECO:0000256" key="2">
    <source>
        <dbReference type="ARBA" id="ARBA00022771"/>
    </source>
</evidence>
<organism evidence="5 6">
    <name type="scientific">Erythranthe guttata</name>
    <name type="common">Yellow monkey flower</name>
    <name type="synonym">Mimulus guttatus</name>
    <dbReference type="NCBI Taxonomy" id="4155"/>
    <lineage>
        <taxon>Eukaryota</taxon>
        <taxon>Viridiplantae</taxon>
        <taxon>Streptophyta</taxon>
        <taxon>Embryophyta</taxon>
        <taxon>Tracheophyta</taxon>
        <taxon>Spermatophyta</taxon>
        <taxon>Magnoliopsida</taxon>
        <taxon>eudicotyledons</taxon>
        <taxon>Gunneridae</taxon>
        <taxon>Pentapetalae</taxon>
        <taxon>asterids</taxon>
        <taxon>lamiids</taxon>
        <taxon>Lamiales</taxon>
        <taxon>Phrymaceae</taxon>
        <taxon>Erythranthe</taxon>
    </lineage>
</organism>
<evidence type="ECO:0000313" key="6">
    <source>
        <dbReference type="Proteomes" id="UP000030748"/>
    </source>
</evidence>
<evidence type="ECO:0000259" key="4">
    <source>
        <dbReference type="PROSITE" id="PS51523"/>
    </source>
</evidence>
<evidence type="ECO:0000256" key="3">
    <source>
        <dbReference type="ARBA" id="ARBA00022833"/>
    </source>
</evidence>
<keyword evidence="1" id="KW-0479">Metal-binding</keyword>
<accession>A0A022Q9C1</accession>
<dbReference type="GO" id="GO:0008270">
    <property type="term" value="F:zinc ion binding"/>
    <property type="evidence" value="ECO:0007669"/>
    <property type="project" value="UniProtKB-KW"/>
</dbReference>
<keyword evidence="3" id="KW-0862">Zinc</keyword>
<sequence length="122" mass="13763">RAAERSLGGSFETMGDKYLECHKSHANLGGKIDGCQEFIWSDQNSMLDCDICGCHRNFHWKVEAPVVLVTEVVYTKCNNTRDFEFQTTVDGCQDFLSNGRDLGCNACSCNMSFHQKEIIVKQ</sequence>
<dbReference type="GO" id="GO:0003700">
    <property type="term" value="F:DNA-binding transcription factor activity"/>
    <property type="evidence" value="ECO:0000318"/>
    <property type="project" value="GO_Central"/>
</dbReference>
<keyword evidence="6" id="KW-1185">Reference proteome</keyword>
<feature type="non-terminal residue" evidence="5">
    <location>
        <position position="1"/>
    </location>
</feature>
<dbReference type="GO" id="GO:0005634">
    <property type="term" value="C:nucleus"/>
    <property type="evidence" value="ECO:0000318"/>
    <property type="project" value="GO_Central"/>
</dbReference>